<reference evidence="3" key="1">
    <citation type="submission" date="2020-03" db="EMBL/GenBank/DDBJ databases">
        <title>Draft Genome Sequence of Cylindrodendrum hubeiense.</title>
        <authorList>
            <person name="Buettner E."/>
            <person name="Kellner H."/>
        </authorList>
    </citation>
    <scope>NUCLEOTIDE SEQUENCE</scope>
    <source>
        <strain evidence="3">IHI 201604</strain>
    </source>
</reference>
<proteinExistence type="predicted"/>
<feature type="region of interest" description="Disordered" evidence="2">
    <location>
        <begin position="162"/>
        <end position="356"/>
    </location>
</feature>
<feature type="compositionally biased region" description="Polar residues" evidence="2">
    <location>
        <begin position="251"/>
        <end position="260"/>
    </location>
</feature>
<feature type="compositionally biased region" description="Basic and acidic residues" evidence="2">
    <location>
        <begin position="336"/>
        <end position="348"/>
    </location>
</feature>
<sequence>MTTASLQNAGSVAYQVRYPRLSHIALPSHLLADATRSNKTAAGRFYAARHGHGTPPSSVFQGSTSPFRIYEEHAEQAKKPRRLSFYKCVSCRKDKKKCVFENDATDSTCKRCKQTGHVCSPPVRVDAHRKGVVQDGHVPLPHPHVNRSVSPATHQLPKVIQTPPAEPLTTGSRLPAGTLASNPPPLLQAVDSRLPPAVDLGQPPAVDSRLPPAIDSRLPQAVDPRLSQVVDSRLLQAADSRPVPPARTEQQRSTTSSRPLNPQGYPPPEASSNPPPSGLVPQSSRHISETAPIPASSSRARRRTTPPEARNITASGTTRKRGATGHDSPRIRKRQRQVDPHQDAREDADGGPNEETNWACPFYKLDPVRHYRCAGKYQLRRLFDVKQHLRRCHTINASNCCSKCRAVSQSRELFEDHIRDGSCREAPRSEGLLVEELDMLKLRHSDDDKSKWFDLWHQLFDDDPPDSPFIKEGLAEPLALIGHSLQEALNSHLATFLSSHRGSFSEANISHLSDDILASIRNSVTAP</sequence>
<feature type="compositionally biased region" description="Pro residues" evidence="2">
    <location>
        <begin position="264"/>
        <end position="278"/>
    </location>
</feature>
<dbReference type="Proteomes" id="UP000722485">
    <property type="component" value="Unassembled WGS sequence"/>
</dbReference>
<dbReference type="CDD" id="cd00067">
    <property type="entry name" value="GAL4"/>
    <property type="match status" value="1"/>
</dbReference>
<accession>A0A9P5HKQ9</accession>
<keyword evidence="4" id="KW-1185">Reference proteome</keyword>
<feature type="region of interest" description="Disordered" evidence="2">
    <location>
        <begin position="136"/>
        <end position="155"/>
    </location>
</feature>
<dbReference type="InterPro" id="IPR001138">
    <property type="entry name" value="Zn2Cys6_DnaBD"/>
</dbReference>
<evidence type="ECO:0000256" key="2">
    <source>
        <dbReference type="SAM" id="MobiDB-lite"/>
    </source>
</evidence>
<comment type="caution">
    <text evidence="3">The sequence shown here is derived from an EMBL/GenBank/DDBJ whole genome shotgun (WGS) entry which is preliminary data.</text>
</comment>
<dbReference type="OrthoDB" id="3564303at2759"/>
<evidence type="ECO:0008006" key="5">
    <source>
        <dbReference type="Google" id="ProtNLM"/>
    </source>
</evidence>
<dbReference type="GO" id="GO:0000981">
    <property type="term" value="F:DNA-binding transcription factor activity, RNA polymerase II-specific"/>
    <property type="evidence" value="ECO:0007669"/>
    <property type="project" value="InterPro"/>
</dbReference>
<dbReference type="EMBL" id="JAANBB010000006">
    <property type="protein sequence ID" value="KAF7557233.1"/>
    <property type="molecule type" value="Genomic_DNA"/>
</dbReference>
<name>A0A9P5HKQ9_9HYPO</name>
<dbReference type="GO" id="GO:0008270">
    <property type="term" value="F:zinc ion binding"/>
    <property type="evidence" value="ECO:0007669"/>
    <property type="project" value="InterPro"/>
</dbReference>
<evidence type="ECO:0000313" key="4">
    <source>
        <dbReference type="Proteomes" id="UP000722485"/>
    </source>
</evidence>
<evidence type="ECO:0000313" key="3">
    <source>
        <dbReference type="EMBL" id="KAF7557233.1"/>
    </source>
</evidence>
<protein>
    <recommendedName>
        <fullName evidence="5">Zn(2)-C6 fungal-type domain-containing protein</fullName>
    </recommendedName>
</protein>
<keyword evidence="1" id="KW-0539">Nucleus</keyword>
<evidence type="ECO:0000256" key="1">
    <source>
        <dbReference type="ARBA" id="ARBA00023242"/>
    </source>
</evidence>
<gene>
    <name evidence="3" type="ORF">G7Z17_g846</name>
</gene>
<dbReference type="AlphaFoldDB" id="A0A9P5HKQ9"/>
<organism evidence="3 4">
    <name type="scientific">Cylindrodendrum hubeiense</name>
    <dbReference type="NCBI Taxonomy" id="595255"/>
    <lineage>
        <taxon>Eukaryota</taxon>
        <taxon>Fungi</taxon>
        <taxon>Dikarya</taxon>
        <taxon>Ascomycota</taxon>
        <taxon>Pezizomycotina</taxon>
        <taxon>Sordariomycetes</taxon>
        <taxon>Hypocreomycetidae</taxon>
        <taxon>Hypocreales</taxon>
        <taxon>Nectriaceae</taxon>
        <taxon>Cylindrodendrum</taxon>
    </lineage>
</organism>